<sequence length="104" mass="11111">MAGLGAASGSIRPQPTGPEERYQASRAHLGHGKRVVASPRGRCTEVTLDAGGAEKKRTSLRAGSLSFLVAETENGHMTEENGRGENRTRQTQIGRGWTVAGLRR</sequence>
<comment type="caution">
    <text evidence="2">The sequence shown here is derived from an EMBL/GenBank/DDBJ whole genome shotgun (WGS) entry which is preliminary data.</text>
</comment>
<feature type="region of interest" description="Disordered" evidence="1">
    <location>
        <begin position="1"/>
        <end position="40"/>
    </location>
</feature>
<reference evidence="2" key="1">
    <citation type="journal article" date="2022" name="bioRxiv">
        <title>Sequencing and chromosome-scale assembly of the giantPleurodeles waltlgenome.</title>
        <authorList>
            <person name="Brown T."/>
            <person name="Elewa A."/>
            <person name="Iarovenko S."/>
            <person name="Subramanian E."/>
            <person name="Araus A.J."/>
            <person name="Petzold A."/>
            <person name="Susuki M."/>
            <person name="Suzuki K.-i.T."/>
            <person name="Hayashi T."/>
            <person name="Toyoda A."/>
            <person name="Oliveira C."/>
            <person name="Osipova E."/>
            <person name="Leigh N.D."/>
            <person name="Simon A."/>
            <person name="Yun M.H."/>
        </authorList>
    </citation>
    <scope>NUCLEOTIDE SEQUENCE</scope>
    <source>
        <strain evidence="2">20211129_DDA</strain>
        <tissue evidence="2">Liver</tissue>
    </source>
</reference>
<evidence type="ECO:0000313" key="2">
    <source>
        <dbReference type="EMBL" id="KAJ1128428.1"/>
    </source>
</evidence>
<gene>
    <name evidence="2" type="ORF">NDU88_006807</name>
</gene>
<dbReference type="Proteomes" id="UP001066276">
    <property type="component" value="Chromosome 7"/>
</dbReference>
<proteinExistence type="predicted"/>
<name>A0AAV7PRQ5_PLEWA</name>
<dbReference type="AlphaFoldDB" id="A0AAV7PRQ5"/>
<evidence type="ECO:0000313" key="3">
    <source>
        <dbReference type="Proteomes" id="UP001066276"/>
    </source>
</evidence>
<dbReference type="EMBL" id="JANPWB010000011">
    <property type="protein sequence ID" value="KAJ1128428.1"/>
    <property type="molecule type" value="Genomic_DNA"/>
</dbReference>
<accession>A0AAV7PRQ5</accession>
<feature type="compositionally biased region" description="Basic and acidic residues" evidence="1">
    <location>
        <begin position="73"/>
        <end position="88"/>
    </location>
</feature>
<organism evidence="2 3">
    <name type="scientific">Pleurodeles waltl</name>
    <name type="common">Iberian ribbed newt</name>
    <dbReference type="NCBI Taxonomy" id="8319"/>
    <lineage>
        <taxon>Eukaryota</taxon>
        <taxon>Metazoa</taxon>
        <taxon>Chordata</taxon>
        <taxon>Craniata</taxon>
        <taxon>Vertebrata</taxon>
        <taxon>Euteleostomi</taxon>
        <taxon>Amphibia</taxon>
        <taxon>Batrachia</taxon>
        <taxon>Caudata</taxon>
        <taxon>Salamandroidea</taxon>
        <taxon>Salamandridae</taxon>
        <taxon>Pleurodelinae</taxon>
        <taxon>Pleurodeles</taxon>
    </lineage>
</organism>
<protein>
    <submittedName>
        <fullName evidence="2">Uncharacterized protein</fullName>
    </submittedName>
</protein>
<keyword evidence="3" id="KW-1185">Reference proteome</keyword>
<evidence type="ECO:0000256" key="1">
    <source>
        <dbReference type="SAM" id="MobiDB-lite"/>
    </source>
</evidence>
<feature type="region of interest" description="Disordered" evidence="1">
    <location>
        <begin position="71"/>
        <end position="104"/>
    </location>
</feature>